<dbReference type="OrthoDB" id="7644395at2"/>
<sequence length="137" mass="14366">MSYGTAGALQAAIWERLAGDAALSALIGGAVHDALPPGPLPETYVALGPEEVRDRSDQTHRGAEHDVTLSVVTARAGLGRAKEIAACVSDALLATPLTLARGQVVGLWFLRARARRIDNGAGRRVDLTFRALVEDTG</sequence>
<organism evidence="1 2">
    <name type="scientific">Haematobacter genomosp. 1</name>
    <dbReference type="NCBI Taxonomy" id="366618"/>
    <lineage>
        <taxon>Bacteria</taxon>
        <taxon>Pseudomonadati</taxon>
        <taxon>Pseudomonadota</taxon>
        <taxon>Alphaproteobacteria</taxon>
        <taxon>Rhodobacterales</taxon>
        <taxon>Paracoccaceae</taxon>
        <taxon>Haematobacter</taxon>
    </lineage>
</organism>
<evidence type="ECO:0008006" key="3">
    <source>
        <dbReference type="Google" id="ProtNLM"/>
    </source>
</evidence>
<name>A0A212ADI7_9RHOB</name>
<dbReference type="RefSeq" id="WP_088214938.1">
    <property type="nucleotide sequence ID" value="NZ_NIPW01000010.1"/>
</dbReference>
<comment type="caution">
    <text evidence="1">The sequence shown here is derived from an EMBL/GenBank/DDBJ whole genome shotgun (WGS) entry which is preliminary data.</text>
</comment>
<dbReference type="Gene3D" id="3.30.2000.30">
    <property type="match status" value="1"/>
</dbReference>
<accession>A0A212ADI7</accession>
<protein>
    <recommendedName>
        <fullName evidence="3">DUF3168 domain-containing protein</fullName>
    </recommendedName>
</protein>
<dbReference type="Proteomes" id="UP000196878">
    <property type="component" value="Unassembled WGS sequence"/>
</dbReference>
<dbReference type="InterPro" id="IPR053745">
    <property type="entry name" value="Viral_Tail_Comp_sf"/>
</dbReference>
<dbReference type="Pfam" id="PF11367">
    <property type="entry name" value="Tail_completion_gp17"/>
    <property type="match status" value="1"/>
</dbReference>
<dbReference type="EMBL" id="NIPW01000010">
    <property type="protein sequence ID" value="OWJ78952.1"/>
    <property type="molecule type" value="Genomic_DNA"/>
</dbReference>
<proteinExistence type="predicted"/>
<dbReference type="AlphaFoldDB" id="A0A212ADI7"/>
<keyword evidence="2" id="KW-1185">Reference proteome</keyword>
<reference evidence="1 2" key="1">
    <citation type="submission" date="2016-12" db="EMBL/GenBank/DDBJ databases">
        <title>Comparison of Traditional DNA-DNA Hybridization with In Silico Genomic Analysis.</title>
        <authorList>
            <person name="Nicholson A.C."/>
            <person name="Humrighouse B.W."/>
            <person name="Graziano J."/>
            <person name="Lasker B."/>
            <person name="Whitney A.M."/>
            <person name="Mcquiston J.R."/>
        </authorList>
    </citation>
    <scope>NUCLEOTIDE SEQUENCE [LARGE SCALE GENOMIC DNA]</scope>
    <source>
        <strain evidence="1 2">H2240</strain>
    </source>
</reference>
<evidence type="ECO:0000313" key="2">
    <source>
        <dbReference type="Proteomes" id="UP000196878"/>
    </source>
</evidence>
<dbReference type="InterPro" id="IPR021508">
    <property type="entry name" value="Gp17-like"/>
</dbReference>
<gene>
    <name evidence="1" type="ORF">CDV49_07640</name>
</gene>
<evidence type="ECO:0000313" key="1">
    <source>
        <dbReference type="EMBL" id="OWJ78952.1"/>
    </source>
</evidence>